<dbReference type="InterPro" id="IPR027409">
    <property type="entry name" value="GroEL-like_apical_dom_sf"/>
</dbReference>
<evidence type="ECO:0000256" key="8">
    <source>
        <dbReference type="SAM" id="MobiDB-lite"/>
    </source>
</evidence>
<dbReference type="InterPro" id="IPR017998">
    <property type="entry name" value="Chaperone_TCP-1"/>
</dbReference>
<comment type="similarity">
    <text evidence="2">Belongs to the TCP-1 chaperonin family.</text>
</comment>
<evidence type="ECO:0000256" key="3">
    <source>
        <dbReference type="ARBA" id="ARBA00011381"/>
    </source>
</evidence>
<feature type="compositionally biased region" description="Polar residues" evidence="8">
    <location>
        <begin position="292"/>
        <end position="307"/>
    </location>
</feature>
<gene>
    <name evidence="9" type="ORF">M153_7700016425</name>
</gene>
<dbReference type="OrthoDB" id="10248520at2759"/>
<protein>
    <submittedName>
        <fullName evidence="9">Chaperonin complex component, TCP-1 delta subunit (CCT4)</fullName>
    </submittedName>
</protein>
<accession>A0A0R0M094</accession>
<dbReference type="Gene3D" id="3.50.7.10">
    <property type="entry name" value="GroEL"/>
    <property type="match status" value="1"/>
</dbReference>
<dbReference type="SUPFAM" id="SSF48592">
    <property type="entry name" value="GroEL equatorial domain-like"/>
    <property type="match status" value="1"/>
</dbReference>
<dbReference type="PANTHER" id="PTHR11353">
    <property type="entry name" value="CHAPERONIN"/>
    <property type="match status" value="1"/>
</dbReference>
<dbReference type="VEuPathDB" id="MicrosporidiaDB:M153_7700016425"/>
<evidence type="ECO:0000256" key="7">
    <source>
        <dbReference type="SAM" id="Coils"/>
    </source>
</evidence>
<comment type="subunit">
    <text evidence="3">Component of the T-complex protein 1 (TCP1) complex.</text>
</comment>
<feature type="compositionally biased region" description="Polar residues" evidence="8">
    <location>
        <begin position="323"/>
        <end position="345"/>
    </location>
</feature>
<evidence type="ECO:0000313" key="10">
    <source>
        <dbReference type="Proteomes" id="UP000051530"/>
    </source>
</evidence>
<dbReference type="GO" id="GO:0005524">
    <property type="term" value="F:ATP binding"/>
    <property type="evidence" value="ECO:0007669"/>
    <property type="project" value="UniProtKB-KW"/>
</dbReference>
<proteinExistence type="inferred from homology"/>
<feature type="compositionally biased region" description="Low complexity" evidence="8">
    <location>
        <begin position="308"/>
        <end position="319"/>
    </location>
</feature>
<dbReference type="InterPro" id="IPR002194">
    <property type="entry name" value="Chaperonin_TCP-1_CS"/>
</dbReference>
<dbReference type="Gene3D" id="3.30.260.10">
    <property type="entry name" value="TCP-1-like chaperonin intermediate domain"/>
    <property type="match status" value="1"/>
</dbReference>
<dbReference type="Gene3D" id="1.10.560.10">
    <property type="entry name" value="GroEL-like equatorial domain"/>
    <property type="match status" value="2"/>
</dbReference>
<comment type="caution">
    <text evidence="9">The sequence shown here is derived from an EMBL/GenBank/DDBJ whole genome shotgun (WGS) entry which is preliminary data.</text>
</comment>
<evidence type="ECO:0000313" key="9">
    <source>
        <dbReference type="EMBL" id="KRH94973.1"/>
    </source>
</evidence>
<dbReference type="GO" id="GO:0051082">
    <property type="term" value="F:unfolded protein binding"/>
    <property type="evidence" value="ECO:0007669"/>
    <property type="project" value="InterPro"/>
</dbReference>
<evidence type="ECO:0000256" key="4">
    <source>
        <dbReference type="ARBA" id="ARBA00022741"/>
    </source>
</evidence>
<name>A0A0R0M094_9MICR</name>
<feature type="compositionally biased region" description="Basic and acidic residues" evidence="8">
    <location>
        <begin position="263"/>
        <end position="277"/>
    </location>
</feature>
<organism evidence="9 10">
    <name type="scientific">Pseudoloma neurophilia</name>
    <dbReference type="NCBI Taxonomy" id="146866"/>
    <lineage>
        <taxon>Eukaryota</taxon>
        <taxon>Fungi</taxon>
        <taxon>Fungi incertae sedis</taxon>
        <taxon>Microsporidia</taxon>
        <taxon>Pseudoloma</taxon>
    </lineage>
</organism>
<dbReference type="GO" id="GO:0005832">
    <property type="term" value="C:chaperonin-containing T-complex"/>
    <property type="evidence" value="ECO:0007669"/>
    <property type="project" value="UniProtKB-ARBA"/>
</dbReference>
<dbReference type="GO" id="GO:0140662">
    <property type="term" value="F:ATP-dependent protein folding chaperone"/>
    <property type="evidence" value="ECO:0007669"/>
    <property type="project" value="InterPro"/>
</dbReference>
<dbReference type="EMBL" id="LGUB01000013">
    <property type="protein sequence ID" value="KRH94973.1"/>
    <property type="molecule type" value="Genomic_DNA"/>
</dbReference>
<dbReference type="PROSITE" id="PS00995">
    <property type="entry name" value="TCP1_3"/>
    <property type="match status" value="1"/>
</dbReference>
<keyword evidence="10" id="KW-1185">Reference proteome</keyword>
<keyword evidence="5" id="KW-0067">ATP-binding</keyword>
<evidence type="ECO:0000256" key="1">
    <source>
        <dbReference type="ARBA" id="ARBA00002912"/>
    </source>
</evidence>
<keyword evidence="7" id="KW-0175">Coiled coil</keyword>
<dbReference type="InterPro" id="IPR002423">
    <property type="entry name" value="Cpn60/GroEL/TCP-1"/>
</dbReference>
<evidence type="ECO:0000256" key="6">
    <source>
        <dbReference type="ARBA" id="ARBA00023186"/>
    </source>
</evidence>
<evidence type="ECO:0000256" key="5">
    <source>
        <dbReference type="ARBA" id="ARBA00022840"/>
    </source>
</evidence>
<feature type="region of interest" description="Disordered" evidence="8">
    <location>
        <begin position="259"/>
        <end position="345"/>
    </location>
</feature>
<keyword evidence="4" id="KW-0547">Nucleotide-binding</keyword>
<dbReference type="Proteomes" id="UP000051530">
    <property type="component" value="Unassembled WGS sequence"/>
</dbReference>
<dbReference type="Pfam" id="PF00118">
    <property type="entry name" value="Cpn60_TCP1"/>
    <property type="match status" value="2"/>
</dbReference>
<sequence>MQKEGPRVTEITRSFLHALSSIKSTLSTSFGPFGHDKMIINKSRVLTNDGATIIKEILNDTATLHPLFKILTSLTAYQDTLTGDGTTSILLLTISFYETAVKLIESGCQRTKIIRTLEEMAKEVKDILKEIRIEIDNASEVKDASSGVKDASSGSDLKPGVKETTSGAKETTDGKNLLIQAVTTSLNSKVLSNYFSEDSPFLSFVINWFKTNNDKNYIHFYERVSMDDISVVDGLIFKSPSLVNNCTADHFYSNEFTHKMKQKKDPASQEKLSENQEKPSVNQEKPSENQEKPSVNQEKPSENQETLSVVQESPSVSQEKPSENQVAPSDSLKKSNSVETPSENSEGTAVALLMFPLSSPKPNIDSRILIKEGLNDVIEEEKKYIVSLIKSVILEMNVLNCKNKLLIIKKSILRESVSDLANYFLGKLNINYIILEGEKIEKISEQLNVEKSVEGRIMAKVMDVRIFDQMVRISEIKSQHSNVSNENYNIESCEKVNPLPQFSDENITYPNKNTALRPITVLVNACDETICKEYTRSLNDALMTCQLLVKYPFVLPGGGAAERYITLRKYDNFIKKQLYSAMECVPFYLCKNAGLNYYNLKSDTTESVDELKTSDLRTSDLKGVDLKTGTLTNLLTHGVIIPETMVSSYMTMSMETAAFILSIDDVLPGKHTG</sequence>
<feature type="coiled-coil region" evidence="7">
    <location>
        <begin position="114"/>
        <end position="141"/>
    </location>
</feature>
<evidence type="ECO:0000256" key="2">
    <source>
        <dbReference type="ARBA" id="ARBA00008020"/>
    </source>
</evidence>
<keyword evidence="6" id="KW-0143">Chaperone</keyword>
<dbReference type="SUPFAM" id="SSF54849">
    <property type="entry name" value="GroEL-intermediate domain like"/>
    <property type="match status" value="1"/>
</dbReference>
<dbReference type="InterPro" id="IPR027413">
    <property type="entry name" value="GROEL-like_equatorial_sf"/>
</dbReference>
<dbReference type="InterPro" id="IPR027410">
    <property type="entry name" value="TCP-1-like_intermed_sf"/>
</dbReference>
<feature type="region of interest" description="Disordered" evidence="8">
    <location>
        <begin position="145"/>
        <end position="169"/>
    </location>
</feature>
<dbReference type="AlphaFoldDB" id="A0A0R0M094"/>
<comment type="function">
    <text evidence="1">Molecular chaperone; assists the folding of proteins upon ATP hydrolysis.</text>
</comment>
<reference evidence="9 10" key="1">
    <citation type="submission" date="2015-07" db="EMBL/GenBank/DDBJ databases">
        <title>The genome of Pseudoloma neurophilia, a relevant intracellular parasite of the zebrafish.</title>
        <authorList>
            <person name="Ndikumana S."/>
            <person name="Pelin A."/>
            <person name="Sanders J."/>
            <person name="Corradi N."/>
        </authorList>
    </citation>
    <scope>NUCLEOTIDE SEQUENCE [LARGE SCALE GENOMIC DNA]</scope>
    <source>
        <strain evidence="9 10">MK1</strain>
    </source>
</reference>
<dbReference type="GO" id="GO:0016887">
    <property type="term" value="F:ATP hydrolysis activity"/>
    <property type="evidence" value="ECO:0007669"/>
    <property type="project" value="InterPro"/>
</dbReference>